<proteinExistence type="predicted"/>
<dbReference type="Proteomes" id="UP000838412">
    <property type="component" value="Chromosome 9"/>
</dbReference>
<organism evidence="1 2">
    <name type="scientific">Branchiostoma lanceolatum</name>
    <name type="common">Common lancelet</name>
    <name type="synonym">Amphioxus lanceolatum</name>
    <dbReference type="NCBI Taxonomy" id="7740"/>
    <lineage>
        <taxon>Eukaryota</taxon>
        <taxon>Metazoa</taxon>
        <taxon>Chordata</taxon>
        <taxon>Cephalochordata</taxon>
        <taxon>Leptocardii</taxon>
        <taxon>Amphioxiformes</taxon>
        <taxon>Branchiostomatidae</taxon>
        <taxon>Branchiostoma</taxon>
    </lineage>
</organism>
<dbReference type="PANTHER" id="PTHR23227:SF84">
    <property type="entry name" value="ENDONUCLEASE_EXONUCLEASE_PHOSPHATASE DOMAIN-CONTAINING PROTEIN"/>
    <property type="match status" value="1"/>
</dbReference>
<dbReference type="InterPro" id="IPR036691">
    <property type="entry name" value="Endo/exonu/phosph_ase_sf"/>
</dbReference>
<name>A0A8K0AFN1_BRALA</name>
<dbReference type="EMBL" id="OV696694">
    <property type="protein sequence ID" value="CAH1274550.1"/>
    <property type="molecule type" value="Genomic_DNA"/>
</dbReference>
<dbReference type="InterPro" id="IPR027124">
    <property type="entry name" value="Swc5/CFDP1/2"/>
</dbReference>
<dbReference type="OrthoDB" id="10055461at2759"/>
<evidence type="ECO:0000313" key="1">
    <source>
        <dbReference type="EMBL" id="CAH1274550.1"/>
    </source>
</evidence>
<gene>
    <name evidence="1" type="primary">Hypp5340</name>
    <name evidence="1" type="ORF">BLAG_LOCUS25545</name>
</gene>
<dbReference type="AlphaFoldDB" id="A0A8K0AFN1"/>
<sequence>MLDSTDSNRPQRRSALVAHELSCLNVDIAALSEVGSLNEQGAGYTLYYSGKPQSERCLSEAGFMVENTIAAKLENLPTGHSDRIMSMRLPLRKKQYITLFSVYAPTLQADPADKNMFYTELRNLVRNTPADDKVVILGDFNARVGRDSEAWKEALGKHGVGNCNDNGRLMLEFCAEMQLAITNTIFQQKNS</sequence>
<dbReference type="PANTHER" id="PTHR23227">
    <property type="entry name" value="BUCENTAUR RELATED"/>
    <property type="match status" value="1"/>
</dbReference>
<evidence type="ECO:0000313" key="2">
    <source>
        <dbReference type="Proteomes" id="UP000838412"/>
    </source>
</evidence>
<protein>
    <submittedName>
        <fullName evidence="1">Hypp5340 protein</fullName>
    </submittedName>
</protein>
<keyword evidence="2" id="KW-1185">Reference proteome</keyword>
<reference evidence="1" key="1">
    <citation type="submission" date="2022-01" db="EMBL/GenBank/DDBJ databases">
        <authorList>
            <person name="Braso-Vives M."/>
        </authorList>
    </citation>
    <scope>NUCLEOTIDE SEQUENCE</scope>
</reference>
<dbReference type="SUPFAM" id="SSF56219">
    <property type="entry name" value="DNase I-like"/>
    <property type="match status" value="1"/>
</dbReference>
<dbReference type="Gene3D" id="3.60.10.10">
    <property type="entry name" value="Endonuclease/exonuclease/phosphatase"/>
    <property type="match status" value="1"/>
</dbReference>
<accession>A0A8K0AFN1</accession>